<gene>
    <name evidence="2" type="ORF">E2C01_042092</name>
</gene>
<feature type="transmembrane region" description="Helical" evidence="1">
    <location>
        <begin position="70"/>
        <end position="103"/>
    </location>
</feature>
<keyword evidence="1" id="KW-1133">Transmembrane helix</keyword>
<dbReference type="AlphaFoldDB" id="A0A5B7FVI1"/>
<accession>A0A5B7FVI1</accession>
<dbReference type="Proteomes" id="UP000324222">
    <property type="component" value="Unassembled WGS sequence"/>
</dbReference>
<evidence type="ECO:0000256" key="1">
    <source>
        <dbReference type="SAM" id="Phobius"/>
    </source>
</evidence>
<feature type="transmembrane region" description="Helical" evidence="1">
    <location>
        <begin position="39"/>
        <end position="58"/>
    </location>
</feature>
<reference evidence="2 3" key="1">
    <citation type="submission" date="2019-05" db="EMBL/GenBank/DDBJ databases">
        <title>Another draft genome of Portunus trituberculatus and its Hox gene families provides insights of decapod evolution.</title>
        <authorList>
            <person name="Jeong J.-H."/>
            <person name="Song I."/>
            <person name="Kim S."/>
            <person name="Choi T."/>
            <person name="Kim D."/>
            <person name="Ryu S."/>
            <person name="Kim W."/>
        </authorList>
    </citation>
    <scope>NUCLEOTIDE SEQUENCE [LARGE SCALE GENOMIC DNA]</scope>
    <source>
        <tissue evidence="2">Muscle</tissue>
    </source>
</reference>
<organism evidence="2 3">
    <name type="scientific">Portunus trituberculatus</name>
    <name type="common">Swimming crab</name>
    <name type="synonym">Neptunus trituberculatus</name>
    <dbReference type="NCBI Taxonomy" id="210409"/>
    <lineage>
        <taxon>Eukaryota</taxon>
        <taxon>Metazoa</taxon>
        <taxon>Ecdysozoa</taxon>
        <taxon>Arthropoda</taxon>
        <taxon>Crustacea</taxon>
        <taxon>Multicrustacea</taxon>
        <taxon>Malacostraca</taxon>
        <taxon>Eumalacostraca</taxon>
        <taxon>Eucarida</taxon>
        <taxon>Decapoda</taxon>
        <taxon>Pleocyemata</taxon>
        <taxon>Brachyura</taxon>
        <taxon>Eubrachyura</taxon>
        <taxon>Portunoidea</taxon>
        <taxon>Portunidae</taxon>
        <taxon>Portuninae</taxon>
        <taxon>Portunus</taxon>
    </lineage>
</organism>
<keyword evidence="1" id="KW-0472">Membrane</keyword>
<protein>
    <submittedName>
        <fullName evidence="2">Uncharacterized protein</fullName>
    </submittedName>
</protein>
<keyword evidence="3" id="KW-1185">Reference proteome</keyword>
<comment type="caution">
    <text evidence="2">The sequence shown here is derived from an EMBL/GenBank/DDBJ whole genome shotgun (WGS) entry which is preliminary data.</text>
</comment>
<dbReference type="EMBL" id="VSRR010008221">
    <property type="protein sequence ID" value="MPC48324.1"/>
    <property type="molecule type" value="Genomic_DNA"/>
</dbReference>
<keyword evidence="1" id="KW-0812">Transmembrane</keyword>
<proteinExistence type="predicted"/>
<sequence>MPRLFSDLPNTSSLIQNVQIFQNPTTLETSGIWPKTSPIILLLHLFLFYFILIAPLPLHLSLKLNFYLKLLLITLPWMILGLSLLLLLPLTISCLELIFFIMMFPVPSLG</sequence>
<evidence type="ECO:0000313" key="2">
    <source>
        <dbReference type="EMBL" id="MPC48324.1"/>
    </source>
</evidence>
<evidence type="ECO:0000313" key="3">
    <source>
        <dbReference type="Proteomes" id="UP000324222"/>
    </source>
</evidence>
<name>A0A5B7FVI1_PORTR</name>